<dbReference type="EMBL" id="JAWSTH010000136">
    <property type="protein sequence ID" value="MDW5598373.1"/>
    <property type="molecule type" value="Genomic_DNA"/>
</dbReference>
<protein>
    <submittedName>
        <fullName evidence="1">Cobalamin biosynthesis protein</fullName>
    </submittedName>
</protein>
<feature type="non-terminal residue" evidence="1">
    <location>
        <position position="93"/>
    </location>
</feature>
<reference evidence="2" key="1">
    <citation type="submission" date="2023-07" db="EMBL/GenBank/DDBJ databases">
        <title>Conexibacter stalactiti sp. nov., isolated from stalactites in a lava cave and emended description of the genus Conexibacter.</title>
        <authorList>
            <person name="Lee S.D."/>
        </authorList>
    </citation>
    <scope>NUCLEOTIDE SEQUENCE [LARGE SCALE GENOMIC DNA]</scope>
    <source>
        <strain evidence="2">KCTC 39840</strain>
    </source>
</reference>
<proteinExistence type="predicted"/>
<sequence length="93" mass="9529">MTGSALAAGWAVDLALGDPRRFHPVAGFGRVALALERRIHAPSRLRGALFTTLLVGGAALAAETGARGAERLVARGASRAEGSAARPRFARPG</sequence>
<evidence type="ECO:0000313" key="1">
    <source>
        <dbReference type="EMBL" id="MDW5598373.1"/>
    </source>
</evidence>
<dbReference type="RefSeq" id="WP_318600900.1">
    <property type="nucleotide sequence ID" value="NZ_JAWSTH010000136.1"/>
</dbReference>
<keyword evidence="2" id="KW-1185">Reference proteome</keyword>
<dbReference type="Pfam" id="PF03186">
    <property type="entry name" value="CobD_Cbib"/>
    <property type="match status" value="1"/>
</dbReference>
<comment type="caution">
    <text evidence="1">The sequence shown here is derived from an EMBL/GenBank/DDBJ whole genome shotgun (WGS) entry which is preliminary data.</text>
</comment>
<evidence type="ECO:0000313" key="2">
    <source>
        <dbReference type="Proteomes" id="UP001284601"/>
    </source>
</evidence>
<name>A0ABU4HYJ1_9ACTN</name>
<gene>
    <name evidence="1" type="ORF">R7226_28700</name>
</gene>
<accession>A0ABU4HYJ1</accession>
<dbReference type="Proteomes" id="UP001284601">
    <property type="component" value="Unassembled WGS sequence"/>
</dbReference>
<organism evidence="1 2">
    <name type="scientific">Conexibacter stalactiti</name>
    <dbReference type="NCBI Taxonomy" id="1940611"/>
    <lineage>
        <taxon>Bacteria</taxon>
        <taxon>Bacillati</taxon>
        <taxon>Actinomycetota</taxon>
        <taxon>Thermoleophilia</taxon>
        <taxon>Solirubrobacterales</taxon>
        <taxon>Conexibacteraceae</taxon>
        <taxon>Conexibacter</taxon>
    </lineage>
</organism>
<dbReference type="InterPro" id="IPR004485">
    <property type="entry name" value="Cobalamin_biosynth_CobD/CbiB"/>
</dbReference>